<name>A0A0H2S4P1_9AGAM</name>
<dbReference type="Pfam" id="PF00293">
    <property type="entry name" value="NUDIX"/>
    <property type="match status" value="1"/>
</dbReference>
<dbReference type="PROSITE" id="PS51462">
    <property type="entry name" value="NUDIX"/>
    <property type="match status" value="1"/>
</dbReference>
<proteinExistence type="predicted"/>
<dbReference type="SUPFAM" id="SSF55811">
    <property type="entry name" value="Nudix"/>
    <property type="match status" value="1"/>
</dbReference>
<evidence type="ECO:0000313" key="9">
    <source>
        <dbReference type="Proteomes" id="UP000053477"/>
    </source>
</evidence>
<evidence type="ECO:0000256" key="3">
    <source>
        <dbReference type="ARBA" id="ARBA00022723"/>
    </source>
</evidence>
<reference evidence="8 9" key="1">
    <citation type="submission" date="2015-04" db="EMBL/GenBank/DDBJ databases">
        <title>Complete genome sequence of Schizopora paradoxa KUC8140, a cosmopolitan wood degrader in East Asia.</title>
        <authorList>
            <consortium name="DOE Joint Genome Institute"/>
            <person name="Min B."/>
            <person name="Park H."/>
            <person name="Jang Y."/>
            <person name="Kim J.-J."/>
            <person name="Kim K.H."/>
            <person name="Pangilinan J."/>
            <person name="Lipzen A."/>
            <person name="Riley R."/>
            <person name="Grigoriev I.V."/>
            <person name="Spatafora J.W."/>
            <person name="Choi I.-G."/>
        </authorList>
    </citation>
    <scope>NUCLEOTIDE SEQUENCE [LARGE SCALE GENOMIC DNA]</scope>
    <source>
        <strain evidence="8 9">KUC8140</strain>
    </source>
</reference>
<dbReference type="GO" id="GO:0046872">
    <property type="term" value="F:metal ion binding"/>
    <property type="evidence" value="ECO:0007669"/>
    <property type="project" value="UniProtKB-KW"/>
</dbReference>
<evidence type="ECO:0000256" key="2">
    <source>
        <dbReference type="ARBA" id="ARBA00001946"/>
    </source>
</evidence>
<evidence type="ECO:0000256" key="1">
    <source>
        <dbReference type="ARBA" id="ARBA00001936"/>
    </source>
</evidence>
<dbReference type="InterPro" id="IPR039121">
    <property type="entry name" value="NUDT19"/>
</dbReference>
<accession>A0A0H2S4P1</accession>
<comment type="cofactor">
    <cofactor evidence="1">
        <name>Mn(2+)</name>
        <dbReference type="ChEBI" id="CHEBI:29035"/>
    </cofactor>
</comment>
<feature type="domain" description="Nudix hydrolase" evidence="7">
    <location>
        <begin position="14"/>
        <end position="209"/>
    </location>
</feature>
<dbReference type="GO" id="GO:0016818">
    <property type="term" value="F:hydrolase activity, acting on acid anhydrides, in phosphorus-containing anhydrides"/>
    <property type="evidence" value="ECO:0007669"/>
    <property type="project" value="InterPro"/>
</dbReference>
<evidence type="ECO:0000256" key="5">
    <source>
        <dbReference type="ARBA" id="ARBA00022842"/>
    </source>
</evidence>
<evidence type="ECO:0000259" key="7">
    <source>
        <dbReference type="PROSITE" id="PS51462"/>
    </source>
</evidence>
<dbReference type="InterPro" id="IPR000086">
    <property type="entry name" value="NUDIX_hydrolase_dom"/>
</dbReference>
<sequence length="320" mass="35162">MPPSSPTNSKNPSEPRPSASAILINEHNEVLMVQRNPQSKSFAGAHVFPGGNYDPHQDSSITMTAIRETFEEAGILLASRRSGTSDSTDLSTEVIDEARKAIYSGKQQMSAFLSNHNLQADVDSLLPFSEWITPPPVPRRFHTRFYVAFLPLASALSGPMTGAHYHYLPKPDSEGGASSEVISARFVHPQDILEANHKGEVALMPPQFYLLSTLLELFEVDQSFKRSTLTQQSLVRRLSSGPFGRMKINPSMLPSLLSDGRRALIFEGDEERGGKKGQMHRVLMKPAKTGTPPSGMTLLRNFDIFEDDVSASAYSSSSKL</sequence>
<evidence type="ECO:0000313" key="8">
    <source>
        <dbReference type="EMBL" id="KLO19157.1"/>
    </source>
</evidence>
<dbReference type="OrthoDB" id="1695362at2759"/>
<keyword evidence="9" id="KW-1185">Reference proteome</keyword>
<dbReference type="EMBL" id="KQ085888">
    <property type="protein sequence ID" value="KLO19157.1"/>
    <property type="molecule type" value="Genomic_DNA"/>
</dbReference>
<keyword evidence="4" id="KW-0378">Hydrolase</keyword>
<dbReference type="Proteomes" id="UP000053477">
    <property type="component" value="Unassembled WGS sequence"/>
</dbReference>
<keyword evidence="3" id="KW-0479">Metal-binding</keyword>
<keyword evidence="6" id="KW-0464">Manganese</keyword>
<dbReference type="AlphaFoldDB" id="A0A0H2S4P1"/>
<dbReference type="InParanoid" id="A0A0H2S4P1"/>
<keyword evidence="5" id="KW-0460">Magnesium</keyword>
<dbReference type="STRING" id="27342.A0A0H2S4P1"/>
<dbReference type="GO" id="GO:0005739">
    <property type="term" value="C:mitochondrion"/>
    <property type="evidence" value="ECO:0007669"/>
    <property type="project" value="TreeGrafter"/>
</dbReference>
<dbReference type="PANTHER" id="PTHR12318:SF0">
    <property type="entry name" value="ACYL-COENZYME A DIPHOSPHATASE NUDT19"/>
    <property type="match status" value="1"/>
</dbReference>
<dbReference type="InterPro" id="IPR015797">
    <property type="entry name" value="NUDIX_hydrolase-like_dom_sf"/>
</dbReference>
<gene>
    <name evidence="8" type="ORF">SCHPADRAFT_818464</name>
</gene>
<protein>
    <recommendedName>
        <fullName evidence="7">Nudix hydrolase domain-containing protein</fullName>
    </recommendedName>
</protein>
<dbReference type="Gene3D" id="3.90.79.10">
    <property type="entry name" value="Nucleoside Triphosphate Pyrophosphohydrolase"/>
    <property type="match status" value="1"/>
</dbReference>
<evidence type="ECO:0000256" key="4">
    <source>
        <dbReference type="ARBA" id="ARBA00022801"/>
    </source>
</evidence>
<dbReference type="PANTHER" id="PTHR12318">
    <property type="entry name" value="TESTOSTERONE-REGULATED PROTEIN RP2"/>
    <property type="match status" value="1"/>
</dbReference>
<dbReference type="CDD" id="cd18870">
    <property type="entry name" value="NUDIX_AcylCoAdiphos_Nudt19"/>
    <property type="match status" value="1"/>
</dbReference>
<evidence type="ECO:0000256" key="6">
    <source>
        <dbReference type="ARBA" id="ARBA00023211"/>
    </source>
</evidence>
<organism evidence="8 9">
    <name type="scientific">Schizopora paradoxa</name>
    <dbReference type="NCBI Taxonomy" id="27342"/>
    <lineage>
        <taxon>Eukaryota</taxon>
        <taxon>Fungi</taxon>
        <taxon>Dikarya</taxon>
        <taxon>Basidiomycota</taxon>
        <taxon>Agaricomycotina</taxon>
        <taxon>Agaricomycetes</taxon>
        <taxon>Hymenochaetales</taxon>
        <taxon>Schizoporaceae</taxon>
        <taxon>Schizopora</taxon>
    </lineage>
</organism>
<comment type="cofactor">
    <cofactor evidence="2">
        <name>Mg(2+)</name>
        <dbReference type="ChEBI" id="CHEBI:18420"/>
    </cofactor>
</comment>